<dbReference type="Ensembl" id="ENSAPLT00000045935.1">
    <property type="protein sequence ID" value="ENSAPLP00000032715.1"/>
    <property type="gene ID" value="ENSAPLG00000031006.1"/>
</dbReference>
<evidence type="ECO:0000259" key="8">
    <source>
        <dbReference type="PROSITE" id="PS51516"/>
    </source>
</evidence>
<keyword evidence="1" id="KW-0805">Transcription regulation</keyword>
<dbReference type="STRING" id="8840.ENSAPLP00000032715"/>
<sequence length="558" mass="60529">MSLNSPALNFGGQDHNPGDLPRSPPAALAPPAIQLQSVPAQINKYEQSCYQKGEGGSGRDWGAFGVLPPSSLSPPGGVGSAGQRVGRSFLLPAGSLQTRRSSSSQSLRCHWRRVLFFFFYLIIFFFSSSKELINTGGETGREAGTARGPRGQRGEREHRVKEKEEEEEEEEGGWGRPGGGRAMAALLSTYPWPERLEGEAAEGLQAGPPPSRCPPGEKSAESRIRRPMNAFMVWAKDERKRLAVQNPDLHNAELSKMLGKSWKALSLSQKRPYVEEAERLRVKHMQDYPNYKYRPRRKKQVKRICKRVDPGFLLGSLARDQNAVPEKRTCGRAGGEKEGPGEYPPRPGLPPVRGYRDPPGSSSGTSVDTYPYGLPTPPEMSPLDAIDPEQSFFSSPCPDEHHRSHLAAGAPFSPEYPGSSLPCNHHPLSPMPQPATCMMPSASACPPLPPTSYYTAAFPPLQPPGLHAHLGQLSPPPDHHGFDTLDQLSQAELLGEMDRNEFDQYLNTPGHGEHHAGALASGHVPAASAAGGSQAAETSLISVLADATATYYNNYSVS</sequence>
<feature type="region of interest" description="Disordered" evidence="6">
    <location>
        <begin position="137"/>
        <end position="180"/>
    </location>
</feature>
<organism evidence="9 10">
    <name type="scientific">Anas platyrhynchos platyrhynchos</name>
    <name type="common">Northern mallard</name>
    <dbReference type="NCBI Taxonomy" id="8840"/>
    <lineage>
        <taxon>Eukaryota</taxon>
        <taxon>Metazoa</taxon>
        <taxon>Chordata</taxon>
        <taxon>Craniata</taxon>
        <taxon>Vertebrata</taxon>
        <taxon>Euteleostomi</taxon>
        <taxon>Archelosauria</taxon>
        <taxon>Archosauria</taxon>
        <taxon>Dinosauria</taxon>
        <taxon>Saurischia</taxon>
        <taxon>Theropoda</taxon>
        <taxon>Coelurosauria</taxon>
        <taxon>Aves</taxon>
        <taxon>Neognathae</taxon>
        <taxon>Galloanserae</taxon>
        <taxon>Anseriformes</taxon>
        <taxon>Anatidae</taxon>
        <taxon>Anatinae</taxon>
        <taxon>Anas</taxon>
    </lineage>
</organism>
<keyword evidence="4 5" id="KW-0539">Nucleus</keyword>
<feature type="compositionally biased region" description="Basic and acidic residues" evidence="6">
    <location>
        <begin position="325"/>
        <end position="340"/>
    </location>
</feature>
<dbReference type="InterPro" id="IPR009071">
    <property type="entry name" value="HMG_box_dom"/>
</dbReference>
<dbReference type="InterPro" id="IPR036910">
    <property type="entry name" value="HMG_box_dom_sf"/>
</dbReference>
<dbReference type="Pfam" id="PF12067">
    <property type="entry name" value="Sox17_18_mid"/>
    <property type="match status" value="1"/>
</dbReference>
<dbReference type="Proteomes" id="UP000016666">
    <property type="component" value="Chromosome 3"/>
</dbReference>
<evidence type="ECO:0000256" key="1">
    <source>
        <dbReference type="ARBA" id="ARBA00023015"/>
    </source>
</evidence>
<dbReference type="OMA" id="CQEEHAH"/>
<dbReference type="GO" id="GO:0000978">
    <property type="term" value="F:RNA polymerase II cis-regulatory region sequence-specific DNA binding"/>
    <property type="evidence" value="ECO:0007669"/>
    <property type="project" value="TreeGrafter"/>
</dbReference>
<reference evidence="9" key="2">
    <citation type="submission" date="2025-08" db="UniProtKB">
        <authorList>
            <consortium name="Ensembl"/>
        </authorList>
    </citation>
    <scope>IDENTIFICATION</scope>
</reference>
<dbReference type="PROSITE" id="PS51516">
    <property type="entry name" value="SOX_C"/>
    <property type="match status" value="1"/>
</dbReference>
<evidence type="ECO:0000313" key="9">
    <source>
        <dbReference type="Ensembl" id="ENSAPLP00000032715.1"/>
    </source>
</evidence>
<dbReference type="GO" id="GO:0001228">
    <property type="term" value="F:DNA-binding transcription activator activity, RNA polymerase II-specific"/>
    <property type="evidence" value="ECO:0007669"/>
    <property type="project" value="TreeGrafter"/>
</dbReference>
<dbReference type="FunFam" id="1.10.30.10:FF:000008">
    <property type="entry name" value="transcription factor SOX-7"/>
    <property type="match status" value="1"/>
</dbReference>
<dbReference type="CDD" id="cd22046">
    <property type="entry name" value="HMG-box_SoxF_SOX7"/>
    <property type="match status" value="1"/>
</dbReference>
<dbReference type="PANTHER" id="PTHR10270:SF210">
    <property type="entry name" value="TRANSCRIPTION FACTOR SOX-7"/>
    <property type="match status" value="1"/>
</dbReference>
<name>A0A493U4C5_ANAPP</name>
<proteinExistence type="predicted"/>
<reference evidence="9" key="3">
    <citation type="submission" date="2025-09" db="UniProtKB">
        <authorList>
            <consortium name="Ensembl"/>
        </authorList>
    </citation>
    <scope>IDENTIFICATION</scope>
</reference>
<evidence type="ECO:0000256" key="2">
    <source>
        <dbReference type="ARBA" id="ARBA00023125"/>
    </source>
</evidence>
<keyword evidence="3" id="KW-0804">Transcription</keyword>
<evidence type="ECO:0000259" key="7">
    <source>
        <dbReference type="PROSITE" id="PS50118"/>
    </source>
</evidence>
<evidence type="ECO:0000256" key="6">
    <source>
        <dbReference type="SAM" id="MobiDB-lite"/>
    </source>
</evidence>
<dbReference type="Gene3D" id="1.10.30.10">
    <property type="entry name" value="High mobility group box domain"/>
    <property type="match status" value="1"/>
</dbReference>
<gene>
    <name evidence="9" type="primary">SOX7</name>
</gene>
<dbReference type="AlphaFoldDB" id="A0A493U4C5"/>
<dbReference type="GeneTree" id="ENSGT00940000161092"/>
<dbReference type="InterPro" id="IPR050140">
    <property type="entry name" value="SRY-related_HMG-box_TF-like"/>
</dbReference>
<feature type="compositionally biased region" description="Basic and acidic residues" evidence="6">
    <location>
        <begin position="152"/>
        <end position="163"/>
    </location>
</feature>
<dbReference type="InterPro" id="IPR033392">
    <property type="entry name" value="Sox7/17/18_central"/>
</dbReference>
<feature type="region of interest" description="Disordered" evidence="6">
    <location>
        <begin position="1"/>
        <end position="28"/>
    </location>
</feature>
<feature type="domain" description="Sox C-terminal" evidence="8">
    <location>
        <begin position="437"/>
        <end position="558"/>
    </location>
</feature>
<dbReference type="PANTHER" id="PTHR10270">
    <property type="entry name" value="SOX TRANSCRIPTION FACTOR"/>
    <property type="match status" value="1"/>
</dbReference>
<protein>
    <submittedName>
        <fullName evidence="9">SRY-box transcription factor 7</fullName>
    </submittedName>
</protein>
<feature type="DNA-binding region" description="HMG box" evidence="5">
    <location>
        <begin position="224"/>
        <end position="292"/>
    </location>
</feature>
<feature type="region of interest" description="Disordered" evidence="6">
    <location>
        <begin position="319"/>
        <end position="380"/>
    </location>
</feature>
<dbReference type="SUPFAM" id="SSF47095">
    <property type="entry name" value="HMG-box"/>
    <property type="match status" value="1"/>
</dbReference>
<evidence type="ECO:0000256" key="4">
    <source>
        <dbReference type="ARBA" id="ARBA00023242"/>
    </source>
</evidence>
<reference evidence="9 10" key="1">
    <citation type="submission" date="2017-10" db="EMBL/GenBank/DDBJ databases">
        <title>A new Pekin duck reference genome.</title>
        <authorList>
            <person name="Hou Z.-C."/>
            <person name="Zhou Z.-K."/>
            <person name="Zhu F."/>
            <person name="Hou S.-S."/>
        </authorList>
    </citation>
    <scope>NUCLEOTIDE SEQUENCE [LARGE SCALE GENOMIC DNA]</scope>
</reference>
<dbReference type="GO" id="GO:0030154">
    <property type="term" value="P:cell differentiation"/>
    <property type="evidence" value="ECO:0007669"/>
    <property type="project" value="TreeGrafter"/>
</dbReference>
<keyword evidence="2 5" id="KW-0238">DNA-binding</keyword>
<accession>A0A493U4C5</accession>
<feature type="region of interest" description="Disordered" evidence="6">
    <location>
        <begin position="201"/>
        <end position="221"/>
    </location>
</feature>
<evidence type="ECO:0000256" key="3">
    <source>
        <dbReference type="ARBA" id="ARBA00023163"/>
    </source>
</evidence>
<dbReference type="InterPro" id="IPR021934">
    <property type="entry name" value="Sox_C"/>
</dbReference>
<keyword evidence="10" id="KW-1185">Reference proteome</keyword>
<feature type="domain" description="HMG box" evidence="7">
    <location>
        <begin position="224"/>
        <end position="292"/>
    </location>
</feature>
<dbReference type="GO" id="GO:0005634">
    <property type="term" value="C:nucleus"/>
    <property type="evidence" value="ECO:0007669"/>
    <property type="project" value="UniProtKB-UniRule"/>
</dbReference>
<evidence type="ECO:0000256" key="5">
    <source>
        <dbReference type="PROSITE-ProRule" id="PRU00267"/>
    </source>
</evidence>
<dbReference type="Pfam" id="PF00505">
    <property type="entry name" value="HMG_box"/>
    <property type="match status" value="1"/>
</dbReference>
<dbReference type="PROSITE" id="PS50118">
    <property type="entry name" value="HMG_BOX_2"/>
    <property type="match status" value="1"/>
</dbReference>
<dbReference type="SMART" id="SM00398">
    <property type="entry name" value="HMG"/>
    <property type="match status" value="1"/>
</dbReference>
<evidence type="ECO:0000313" key="10">
    <source>
        <dbReference type="Proteomes" id="UP000016666"/>
    </source>
</evidence>